<feature type="domain" description="HTH iclR-type" evidence="4">
    <location>
        <begin position="12"/>
        <end position="75"/>
    </location>
</feature>
<feature type="domain" description="IclR-ED" evidence="5">
    <location>
        <begin position="76"/>
        <end position="258"/>
    </location>
</feature>
<organism evidence="6 7">
    <name type="scientific">Microbaculum marinum</name>
    <dbReference type="NCBI Taxonomy" id="1764581"/>
    <lineage>
        <taxon>Bacteria</taxon>
        <taxon>Pseudomonadati</taxon>
        <taxon>Pseudomonadota</taxon>
        <taxon>Alphaproteobacteria</taxon>
        <taxon>Hyphomicrobiales</taxon>
        <taxon>Tepidamorphaceae</taxon>
        <taxon>Microbaculum</taxon>
    </lineage>
</organism>
<protein>
    <submittedName>
        <fullName evidence="6">IclR family transcriptional regulator</fullName>
    </submittedName>
</protein>
<dbReference type="InterPro" id="IPR005471">
    <property type="entry name" value="Tscrpt_reg_IclR_N"/>
</dbReference>
<proteinExistence type="predicted"/>
<evidence type="ECO:0000259" key="5">
    <source>
        <dbReference type="PROSITE" id="PS51078"/>
    </source>
</evidence>
<dbReference type="GO" id="GO:0003700">
    <property type="term" value="F:DNA-binding transcription factor activity"/>
    <property type="evidence" value="ECO:0007669"/>
    <property type="project" value="TreeGrafter"/>
</dbReference>
<dbReference type="InterPro" id="IPR050707">
    <property type="entry name" value="HTH_MetabolicPath_Reg"/>
</dbReference>
<dbReference type="Proteomes" id="UP001378188">
    <property type="component" value="Unassembled WGS sequence"/>
</dbReference>
<keyword evidence="1" id="KW-0805">Transcription regulation</keyword>
<dbReference type="PROSITE" id="PS51077">
    <property type="entry name" value="HTH_ICLR"/>
    <property type="match status" value="1"/>
</dbReference>
<evidence type="ECO:0000313" key="7">
    <source>
        <dbReference type="Proteomes" id="UP001378188"/>
    </source>
</evidence>
<dbReference type="AlphaFoldDB" id="A0AAW9RM16"/>
<dbReference type="RefSeq" id="WP_340327760.1">
    <property type="nucleotide sequence ID" value="NZ_JAZHOF010000001.1"/>
</dbReference>
<dbReference type="GO" id="GO:0045892">
    <property type="term" value="P:negative regulation of DNA-templated transcription"/>
    <property type="evidence" value="ECO:0007669"/>
    <property type="project" value="TreeGrafter"/>
</dbReference>
<dbReference type="Pfam" id="PF01614">
    <property type="entry name" value="IclR_C"/>
    <property type="match status" value="1"/>
</dbReference>
<dbReference type="InterPro" id="IPR036390">
    <property type="entry name" value="WH_DNA-bd_sf"/>
</dbReference>
<dbReference type="PROSITE" id="PS51078">
    <property type="entry name" value="ICLR_ED"/>
    <property type="match status" value="1"/>
</dbReference>
<sequence length="258" mass="27715">MTEVQATPGQGTQMIDRTVSLVRLVATYCPKGARLTDLAKESGLPAPTARRILKRLVEHGVIAQDESQHRYTLGRFAYELGLSTNQITRDAARFRPLVEELASVTQATIYLLLRSGLDSICVDRVDAGANHKCPTLKIGDRLPLGVGVGGMALLAALPEDEAERIIAANAPVYGRFVRTTGSRFREHLEAARRDGYVVRRSPVTPGIVGFGLALSTLGGPAHVAVSGATEAANFAEPRRSAAVAKMRELADRHLAVRA</sequence>
<dbReference type="SUPFAM" id="SSF55781">
    <property type="entry name" value="GAF domain-like"/>
    <property type="match status" value="1"/>
</dbReference>
<evidence type="ECO:0000259" key="4">
    <source>
        <dbReference type="PROSITE" id="PS51077"/>
    </source>
</evidence>
<dbReference type="InterPro" id="IPR029016">
    <property type="entry name" value="GAF-like_dom_sf"/>
</dbReference>
<dbReference type="Gene3D" id="1.10.10.10">
    <property type="entry name" value="Winged helix-like DNA-binding domain superfamily/Winged helix DNA-binding domain"/>
    <property type="match status" value="1"/>
</dbReference>
<dbReference type="PANTHER" id="PTHR30136">
    <property type="entry name" value="HELIX-TURN-HELIX TRANSCRIPTIONAL REGULATOR, ICLR FAMILY"/>
    <property type="match status" value="1"/>
</dbReference>
<evidence type="ECO:0000256" key="3">
    <source>
        <dbReference type="ARBA" id="ARBA00023163"/>
    </source>
</evidence>
<evidence type="ECO:0000256" key="2">
    <source>
        <dbReference type="ARBA" id="ARBA00023125"/>
    </source>
</evidence>
<name>A0AAW9RM16_9HYPH</name>
<dbReference type="Gene3D" id="3.30.450.40">
    <property type="match status" value="1"/>
</dbReference>
<dbReference type="EMBL" id="JAZHOF010000001">
    <property type="protein sequence ID" value="MEJ8570019.1"/>
    <property type="molecule type" value="Genomic_DNA"/>
</dbReference>
<dbReference type="Pfam" id="PF09339">
    <property type="entry name" value="HTH_IclR"/>
    <property type="match status" value="1"/>
</dbReference>
<keyword evidence="2" id="KW-0238">DNA-binding</keyword>
<keyword evidence="7" id="KW-1185">Reference proteome</keyword>
<keyword evidence="3" id="KW-0804">Transcription</keyword>
<evidence type="ECO:0000313" key="6">
    <source>
        <dbReference type="EMBL" id="MEJ8570019.1"/>
    </source>
</evidence>
<comment type="caution">
    <text evidence="6">The sequence shown here is derived from an EMBL/GenBank/DDBJ whole genome shotgun (WGS) entry which is preliminary data.</text>
</comment>
<reference evidence="6 7" key="1">
    <citation type="submission" date="2024-02" db="EMBL/GenBank/DDBJ databases">
        <title>Genome analysis and characterization of Microbaculum marinisediminis sp. nov., isolated from marine sediment.</title>
        <authorList>
            <person name="Du Z.-J."/>
            <person name="Ye Y.-Q."/>
            <person name="Zhang Z.-R."/>
            <person name="Yuan S.-M."/>
            <person name="Zhang X.-Y."/>
        </authorList>
    </citation>
    <scope>NUCLEOTIDE SEQUENCE [LARGE SCALE GENOMIC DNA]</scope>
    <source>
        <strain evidence="6 7">SDUM1044001</strain>
    </source>
</reference>
<gene>
    <name evidence="6" type="ORF">V3328_00935</name>
</gene>
<dbReference type="GO" id="GO:0003677">
    <property type="term" value="F:DNA binding"/>
    <property type="evidence" value="ECO:0007669"/>
    <property type="project" value="UniProtKB-KW"/>
</dbReference>
<accession>A0AAW9RM16</accession>
<dbReference type="InterPro" id="IPR036388">
    <property type="entry name" value="WH-like_DNA-bd_sf"/>
</dbReference>
<dbReference type="SUPFAM" id="SSF46785">
    <property type="entry name" value="Winged helix' DNA-binding domain"/>
    <property type="match status" value="1"/>
</dbReference>
<dbReference type="InterPro" id="IPR014757">
    <property type="entry name" value="Tscrpt_reg_IclR_C"/>
</dbReference>
<dbReference type="PANTHER" id="PTHR30136:SF35">
    <property type="entry name" value="HTH-TYPE TRANSCRIPTIONAL REGULATOR RV1719"/>
    <property type="match status" value="1"/>
</dbReference>
<dbReference type="SMART" id="SM00346">
    <property type="entry name" value="HTH_ICLR"/>
    <property type="match status" value="1"/>
</dbReference>
<evidence type="ECO:0000256" key="1">
    <source>
        <dbReference type="ARBA" id="ARBA00023015"/>
    </source>
</evidence>